<dbReference type="EMBL" id="CACRTR010000005">
    <property type="protein sequence ID" value="VYT99015.1"/>
    <property type="molecule type" value="Genomic_DNA"/>
</dbReference>
<gene>
    <name evidence="1" type="ORF">ELLFYP34_02418</name>
</gene>
<proteinExistence type="predicted"/>
<organism evidence="1">
    <name type="scientific">Eubacterium limosum</name>
    <dbReference type="NCBI Taxonomy" id="1736"/>
    <lineage>
        <taxon>Bacteria</taxon>
        <taxon>Bacillati</taxon>
        <taxon>Bacillota</taxon>
        <taxon>Clostridia</taxon>
        <taxon>Eubacteriales</taxon>
        <taxon>Eubacteriaceae</taxon>
        <taxon>Eubacterium</taxon>
    </lineage>
</organism>
<accession>A0A6N3B2E0</accession>
<sequence length="162" mass="18020">MNNQINRMVVTPEELKDQPAITTLDQLFCMELMDLQMNREELLRAYYNRTLFLGRSPEQPVTVVYGTGATPCYNIREAAALMGKREGIDAFIAEHSDALGVTMRIAAAPDSLGLLEFLPTADIEGIHRLAELLGKEADPEGVGIMFELLEEKAVAWGRQCYA</sequence>
<reference evidence="1" key="1">
    <citation type="submission" date="2019-11" db="EMBL/GenBank/DDBJ databases">
        <authorList>
            <person name="Feng L."/>
        </authorList>
    </citation>
    <scope>NUCLEOTIDE SEQUENCE</scope>
    <source>
        <strain evidence="1">ElimosumLFYP34</strain>
    </source>
</reference>
<evidence type="ECO:0000313" key="1">
    <source>
        <dbReference type="EMBL" id="VYT99015.1"/>
    </source>
</evidence>
<dbReference type="AlphaFoldDB" id="A0A6N3B2E0"/>
<protein>
    <submittedName>
        <fullName evidence="1">Uncharacterized protein</fullName>
    </submittedName>
</protein>
<name>A0A6N3B2E0_EUBLI</name>